<feature type="transmembrane region" description="Helical" evidence="5">
    <location>
        <begin position="37"/>
        <end position="54"/>
    </location>
</feature>
<evidence type="ECO:0000256" key="5">
    <source>
        <dbReference type="SAM" id="Phobius"/>
    </source>
</evidence>
<comment type="subcellular location">
    <subcellularLocation>
        <location evidence="1">Membrane</location>
        <topology evidence="1">Multi-pass membrane protein</topology>
    </subcellularLocation>
</comment>
<accession>K0N7C2</accession>
<feature type="transmembrane region" description="Helical" evidence="5">
    <location>
        <begin position="66"/>
        <end position="99"/>
    </location>
</feature>
<evidence type="ECO:0000256" key="2">
    <source>
        <dbReference type="ARBA" id="ARBA00022692"/>
    </source>
</evidence>
<dbReference type="PATRIC" id="fig|651182.5.peg.2025"/>
<keyword evidence="4 5" id="KW-0472">Membrane</keyword>
<proteinExistence type="predicted"/>
<dbReference type="Gene3D" id="1.20.1540.10">
    <property type="entry name" value="Rhomboid-like"/>
    <property type="match status" value="1"/>
</dbReference>
<keyword evidence="3 5" id="KW-1133">Transmembrane helix</keyword>
<dbReference type="GO" id="GO:0016020">
    <property type="term" value="C:membrane"/>
    <property type="evidence" value="ECO:0007669"/>
    <property type="project" value="UniProtKB-SubCell"/>
</dbReference>
<evidence type="ECO:0000313" key="8">
    <source>
        <dbReference type="Proteomes" id="UP000007347"/>
    </source>
</evidence>
<gene>
    <name evidence="7" type="ordered locus">TOL2_C16980</name>
</gene>
<dbReference type="Pfam" id="PF01694">
    <property type="entry name" value="Rhomboid"/>
    <property type="match status" value="1"/>
</dbReference>
<dbReference type="KEGG" id="dto:TOL2_C16980"/>
<keyword evidence="8" id="KW-1185">Reference proteome</keyword>
<evidence type="ECO:0000256" key="1">
    <source>
        <dbReference type="ARBA" id="ARBA00004141"/>
    </source>
</evidence>
<dbReference type="InterPro" id="IPR035952">
    <property type="entry name" value="Rhomboid-like_sf"/>
</dbReference>
<evidence type="ECO:0000259" key="6">
    <source>
        <dbReference type="Pfam" id="PF01694"/>
    </source>
</evidence>
<evidence type="ECO:0000256" key="4">
    <source>
        <dbReference type="ARBA" id="ARBA00023136"/>
    </source>
</evidence>
<keyword evidence="2 5" id="KW-0812">Transmembrane</keyword>
<dbReference type="SUPFAM" id="SSF144091">
    <property type="entry name" value="Rhomboid-like"/>
    <property type="match status" value="1"/>
</dbReference>
<dbReference type="EMBL" id="FO203503">
    <property type="protein sequence ID" value="CCK79859.1"/>
    <property type="molecule type" value="Genomic_DNA"/>
</dbReference>
<dbReference type="InterPro" id="IPR022764">
    <property type="entry name" value="Peptidase_S54_rhomboid_dom"/>
</dbReference>
<sequence length="158" mass="17143">MSNEILAQYLSSPANLSFSNLYFYLRSVSYIAGHVGWNHLIGNLMIILLVGPLLEEKYGSGKLLEMILITAISTALLNAFLFSNSLIGGSGIAFMLILLSSFSNIKSKEIPLTFIVIAVLFVGSEVVSTLKIDRISQFSHLAGGFIGAGYGFVRSCRK</sequence>
<dbReference type="AlphaFoldDB" id="K0N7C2"/>
<reference evidence="7 8" key="1">
    <citation type="journal article" date="2013" name="Environ. Microbiol.">
        <title>Complete genome, catabolic sub-proteomes and key-metabolites of Desulfobacula toluolica Tol2, a marine, aromatic compound-degrading, sulfate-reducing bacterium.</title>
        <authorList>
            <person name="Wohlbrand L."/>
            <person name="Jacob J.H."/>
            <person name="Kube M."/>
            <person name="Mussmann M."/>
            <person name="Jarling R."/>
            <person name="Beck A."/>
            <person name="Amann R."/>
            <person name="Wilkes H."/>
            <person name="Reinhardt R."/>
            <person name="Rabus R."/>
        </authorList>
    </citation>
    <scope>NUCLEOTIDE SEQUENCE [LARGE SCALE GENOMIC DNA]</scope>
    <source>
        <strain evidence="8">DSM 7467 / Tol2</strain>
    </source>
</reference>
<feature type="transmembrane region" description="Helical" evidence="5">
    <location>
        <begin position="111"/>
        <end position="129"/>
    </location>
</feature>
<dbReference type="STRING" id="651182.TOL2_C16980"/>
<organism evidence="7 8">
    <name type="scientific">Desulfobacula toluolica (strain DSM 7467 / Tol2)</name>
    <dbReference type="NCBI Taxonomy" id="651182"/>
    <lineage>
        <taxon>Bacteria</taxon>
        <taxon>Pseudomonadati</taxon>
        <taxon>Thermodesulfobacteriota</taxon>
        <taxon>Desulfobacteria</taxon>
        <taxon>Desulfobacterales</taxon>
        <taxon>Desulfobacteraceae</taxon>
        <taxon>Desulfobacula</taxon>
    </lineage>
</organism>
<dbReference type="PANTHER" id="PTHR43066">
    <property type="entry name" value="RHOMBOID-RELATED PROTEIN"/>
    <property type="match status" value="1"/>
</dbReference>
<dbReference type="GO" id="GO:0004252">
    <property type="term" value="F:serine-type endopeptidase activity"/>
    <property type="evidence" value="ECO:0007669"/>
    <property type="project" value="InterPro"/>
</dbReference>
<evidence type="ECO:0000313" key="7">
    <source>
        <dbReference type="EMBL" id="CCK79859.1"/>
    </source>
</evidence>
<evidence type="ECO:0000256" key="3">
    <source>
        <dbReference type="ARBA" id="ARBA00022989"/>
    </source>
</evidence>
<feature type="domain" description="Peptidase S54 rhomboid" evidence="6">
    <location>
        <begin position="25"/>
        <end position="154"/>
    </location>
</feature>
<protein>
    <submittedName>
        <fullName evidence="7">Predicted peptidase S54, rhomboid</fullName>
    </submittedName>
</protein>
<dbReference type="Proteomes" id="UP000007347">
    <property type="component" value="Chromosome"/>
</dbReference>
<name>K0N7C2_DESTT</name>
<dbReference type="HOGENOM" id="CLU_095713_0_0_7"/>